<keyword evidence="4" id="KW-1185">Reference proteome</keyword>
<evidence type="ECO:0000313" key="4">
    <source>
        <dbReference type="Proteomes" id="UP001228044"/>
    </source>
</evidence>
<organism evidence="3 4">
    <name type="scientific">Roseateles violae</name>
    <dbReference type="NCBI Taxonomy" id="3058042"/>
    <lineage>
        <taxon>Bacteria</taxon>
        <taxon>Pseudomonadati</taxon>
        <taxon>Pseudomonadota</taxon>
        <taxon>Betaproteobacteria</taxon>
        <taxon>Burkholderiales</taxon>
        <taxon>Sphaerotilaceae</taxon>
        <taxon>Roseateles</taxon>
    </lineage>
</organism>
<feature type="chain" id="PRO_5047374154" evidence="2">
    <location>
        <begin position="30"/>
        <end position="158"/>
    </location>
</feature>
<name>A0ABT8DN76_9BURK</name>
<accession>A0ABT8DN76</accession>
<feature type="signal peptide" evidence="2">
    <location>
        <begin position="1"/>
        <end position="29"/>
    </location>
</feature>
<keyword evidence="2" id="KW-0732">Signal</keyword>
<dbReference type="Proteomes" id="UP001228044">
    <property type="component" value="Unassembled WGS sequence"/>
</dbReference>
<comment type="caution">
    <text evidence="3">The sequence shown here is derived from an EMBL/GenBank/DDBJ whole genome shotgun (WGS) entry which is preliminary data.</text>
</comment>
<dbReference type="EMBL" id="JAUHHC010000001">
    <property type="protein sequence ID" value="MDN3919446.1"/>
    <property type="molecule type" value="Genomic_DNA"/>
</dbReference>
<gene>
    <name evidence="3" type="ORF">QWJ38_04040</name>
</gene>
<reference evidence="3 4" key="1">
    <citation type="submission" date="2023-06" db="EMBL/GenBank/DDBJ databases">
        <title>Pelomonas sp. PFR6 16S ribosomal RNA gene Genome sequencing and assembly.</title>
        <authorList>
            <person name="Woo H."/>
        </authorList>
    </citation>
    <scope>NUCLEOTIDE SEQUENCE [LARGE SCALE GENOMIC DNA]</scope>
    <source>
        <strain evidence="3 4">PFR6</strain>
    </source>
</reference>
<feature type="region of interest" description="Disordered" evidence="1">
    <location>
        <begin position="34"/>
        <end position="63"/>
    </location>
</feature>
<sequence>MMMNDKLVKTSLVFAAALATALPALPALAGSSAASSASDSASTSVGSSSTSIEKSSASSTGDKKVAAGDYQLIEMAEAAGRPGLLRLRLQALAGERDEFFLLLPREAAQVGRLAEGKIVSAQQRPYGLEFAAADTRTTFFLVLEDGWQRELDSRPVLL</sequence>
<evidence type="ECO:0000256" key="2">
    <source>
        <dbReference type="SAM" id="SignalP"/>
    </source>
</evidence>
<feature type="compositionally biased region" description="Low complexity" evidence="1">
    <location>
        <begin position="34"/>
        <end position="60"/>
    </location>
</feature>
<evidence type="ECO:0000256" key="1">
    <source>
        <dbReference type="SAM" id="MobiDB-lite"/>
    </source>
</evidence>
<proteinExistence type="predicted"/>
<evidence type="ECO:0000313" key="3">
    <source>
        <dbReference type="EMBL" id="MDN3919446.1"/>
    </source>
</evidence>
<dbReference type="RefSeq" id="WP_290357748.1">
    <property type="nucleotide sequence ID" value="NZ_JAUHHC010000001.1"/>
</dbReference>
<protein>
    <submittedName>
        <fullName evidence="3">Uncharacterized protein</fullName>
    </submittedName>
</protein>